<evidence type="ECO:0000256" key="1">
    <source>
        <dbReference type="ARBA" id="ARBA00022679"/>
    </source>
</evidence>
<dbReference type="AlphaFoldDB" id="A0A9E7CX05"/>
<dbReference type="Pfam" id="PF00581">
    <property type="entry name" value="Rhodanese"/>
    <property type="match status" value="2"/>
</dbReference>
<dbReference type="Proteomes" id="UP000829401">
    <property type="component" value="Chromosome"/>
</dbReference>
<sequence>MDMLITADDLHQRLVEPELVIFDCRFRLSDPEWGQQMYAKSHIPGAYYFDLERDLSSALHEHGGRHPLPDPEVFANKLGQAGVTPTSTVVVYDSGEGMATRAWWLVRYVGVEEVYVLDGGYQAWLNAGFACSTQVPPKVDHDYDARVHPGWTVDVDDVRRIVTGDWDAVLVDARAHDRYTGEFEPIDSKAGHIPGAVNYPWQNGLTEDGRWKPEHIQLRRFSEVMSKGRPIVVYCGSGVTACADIFALKLAGAKDVRLYTGSWSDWISYPDNPIDHA</sequence>
<dbReference type="FunFam" id="3.40.250.10:FF:000035">
    <property type="entry name" value="Thiosulfate sulfurtransferase"/>
    <property type="match status" value="1"/>
</dbReference>
<dbReference type="InterPro" id="IPR045078">
    <property type="entry name" value="TST/MPST-like"/>
</dbReference>
<evidence type="ECO:0000259" key="3">
    <source>
        <dbReference type="PROSITE" id="PS50206"/>
    </source>
</evidence>
<dbReference type="CDD" id="cd01448">
    <property type="entry name" value="TST_Repeat_1"/>
    <property type="match status" value="1"/>
</dbReference>
<dbReference type="Gene3D" id="3.40.250.10">
    <property type="entry name" value="Rhodanese-like domain"/>
    <property type="match status" value="2"/>
</dbReference>
<name>A0A9E7CX05_ALIAG</name>
<feature type="domain" description="Rhodanese" evidence="3">
    <location>
        <begin position="167"/>
        <end position="275"/>
    </location>
</feature>
<proteinExistence type="predicted"/>
<keyword evidence="5" id="KW-1185">Reference proteome</keyword>
<accession>A0A9E7CX05</accession>
<dbReference type="EMBL" id="CP080467">
    <property type="protein sequence ID" value="UNO50303.1"/>
    <property type="molecule type" value="Genomic_DNA"/>
</dbReference>
<dbReference type="GO" id="GO:0004792">
    <property type="term" value="F:thiosulfate-cyanide sulfurtransferase activity"/>
    <property type="evidence" value="ECO:0007669"/>
    <property type="project" value="InterPro"/>
</dbReference>
<evidence type="ECO:0000313" key="5">
    <source>
        <dbReference type="Proteomes" id="UP000829401"/>
    </source>
</evidence>
<feature type="domain" description="Rhodanese" evidence="3">
    <location>
        <begin position="15"/>
        <end position="133"/>
    </location>
</feature>
<dbReference type="PROSITE" id="PS00380">
    <property type="entry name" value="RHODANESE_1"/>
    <property type="match status" value="1"/>
</dbReference>
<dbReference type="InterPro" id="IPR001763">
    <property type="entry name" value="Rhodanese-like_dom"/>
</dbReference>
<evidence type="ECO:0000313" key="4">
    <source>
        <dbReference type="EMBL" id="UNO50303.1"/>
    </source>
</evidence>
<organism evidence="4 5">
    <name type="scientific">Alicyclobacillus acidoterrestris (strain ATCC 49025 / DSM 3922 / CIP 106132 / NCIMB 13137 / GD3B)</name>
    <dbReference type="NCBI Taxonomy" id="1356854"/>
    <lineage>
        <taxon>Bacteria</taxon>
        <taxon>Bacillati</taxon>
        <taxon>Bacillota</taxon>
        <taxon>Bacilli</taxon>
        <taxon>Bacillales</taxon>
        <taxon>Alicyclobacillaceae</taxon>
        <taxon>Alicyclobacillus</taxon>
    </lineage>
</organism>
<dbReference type="CDD" id="cd01449">
    <property type="entry name" value="TST_Repeat_2"/>
    <property type="match status" value="1"/>
</dbReference>
<protein>
    <submittedName>
        <fullName evidence="4">Sulfurtransferase</fullName>
    </submittedName>
</protein>
<keyword evidence="1" id="KW-0808">Transferase</keyword>
<dbReference type="PROSITE" id="PS50206">
    <property type="entry name" value="RHODANESE_3"/>
    <property type="match status" value="2"/>
</dbReference>
<dbReference type="SUPFAM" id="SSF52821">
    <property type="entry name" value="Rhodanese/Cell cycle control phosphatase"/>
    <property type="match status" value="2"/>
</dbReference>
<evidence type="ECO:0000256" key="2">
    <source>
        <dbReference type="ARBA" id="ARBA00022737"/>
    </source>
</evidence>
<dbReference type="InterPro" id="IPR001307">
    <property type="entry name" value="Thiosulphate_STrfase_CS"/>
</dbReference>
<dbReference type="PANTHER" id="PTHR11364:SF27">
    <property type="entry name" value="SULFURTRANSFERASE"/>
    <property type="match status" value="1"/>
</dbReference>
<dbReference type="OrthoDB" id="9770030at2"/>
<dbReference type="InterPro" id="IPR036873">
    <property type="entry name" value="Rhodanese-like_dom_sf"/>
</dbReference>
<keyword evidence="2" id="KW-0677">Repeat</keyword>
<dbReference type="SMART" id="SM00450">
    <property type="entry name" value="RHOD"/>
    <property type="match status" value="2"/>
</dbReference>
<dbReference type="PANTHER" id="PTHR11364">
    <property type="entry name" value="THIOSULFATE SULFERTANSFERASE"/>
    <property type="match status" value="1"/>
</dbReference>
<dbReference type="KEGG" id="aaco:K1I37_07465"/>
<gene>
    <name evidence="4" type="ORF">K1I37_07465</name>
</gene>
<reference evidence="5" key="1">
    <citation type="journal article" date="2022" name="G3 (Bethesda)">
        <title>Unveiling the complete genome sequence of Alicyclobacillus acidoterrestris DSM 3922T, a taint-producing strain.</title>
        <authorList>
            <person name="Leonardo I.C."/>
            <person name="Barreto Crespo M.T."/>
            <person name="Gaspar F.B."/>
        </authorList>
    </citation>
    <scope>NUCLEOTIDE SEQUENCE [LARGE SCALE GENOMIC DNA]</scope>
    <source>
        <strain evidence="5">DSM 3922</strain>
    </source>
</reference>